<protein>
    <submittedName>
        <fullName evidence="1">Type III restriction-modification system methylation subunit</fullName>
    </submittedName>
</protein>
<dbReference type="KEGG" id="mmaz:MmTuc01_0206"/>
<reference evidence="1 2" key="1">
    <citation type="journal article" date="2013" name="Genome Announc.">
        <title>Complete Genome of a Methanosarcina mazei Strain Isolated from Sediment Samples from an Amazonian Flooded Area.</title>
        <authorList>
            <person name="Assis das Gracas D."/>
            <person name="Thiago Juca Ramos R."/>
            <person name="Vieira Araujo A.C."/>
            <person name="Zahlouth R."/>
            <person name="Ribeiro Carneiro A."/>
            <person name="Souza Lopes T."/>
            <person name="Azevedo Barauna R."/>
            <person name="Azevedo V."/>
            <person name="Cruz Schneider M.P."/>
            <person name="Pellizari V.H."/>
            <person name="Silva A."/>
        </authorList>
    </citation>
    <scope>NUCLEOTIDE SEQUENCE [LARGE SCALE GENOMIC DNA]</scope>
    <source>
        <strain evidence="1 2">Tuc01</strain>
    </source>
</reference>
<evidence type="ECO:0000313" key="1">
    <source>
        <dbReference type="EMBL" id="AGF95659.1"/>
    </source>
</evidence>
<evidence type="ECO:0000313" key="2">
    <source>
        <dbReference type="Proteomes" id="UP000011718"/>
    </source>
</evidence>
<organism evidence="1 2">
    <name type="scientific">Methanosarcina mazei Tuc01</name>
    <dbReference type="NCBI Taxonomy" id="1236903"/>
    <lineage>
        <taxon>Archaea</taxon>
        <taxon>Methanobacteriati</taxon>
        <taxon>Methanobacteriota</taxon>
        <taxon>Stenosarchaea group</taxon>
        <taxon>Methanomicrobia</taxon>
        <taxon>Methanosarcinales</taxon>
        <taxon>Methanosarcinaceae</taxon>
        <taxon>Methanosarcina</taxon>
    </lineage>
</organism>
<proteinExistence type="predicted"/>
<dbReference type="BioCyc" id="MMAZ1236903:G139K-205-MONOMER"/>
<dbReference type="AlphaFoldDB" id="M1QF83"/>
<gene>
    <name evidence="1" type="ORF">MmTuc01_0206</name>
</gene>
<dbReference type="Proteomes" id="UP000011718">
    <property type="component" value="Chromosome"/>
</dbReference>
<sequence>MTIDNVPEFIYPNILQQALNLLLNKYTEQIKVLIATRLIT</sequence>
<accession>M1QF83</accession>
<dbReference type="HOGENOM" id="CLU_3282859_0_0_2"/>
<dbReference type="REBASE" id="60762">
    <property type="entry name" value="M.Mma1ORF205P"/>
</dbReference>
<name>M1QF83_METMZ</name>
<dbReference type="EMBL" id="CP004144">
    <property type="protein sequence ID" value="AGF95659.1"/>
    <property type="molecule type" value="Genomic_DNA"/>
</dbReference>